<dbReference type="Proteomes" id="UP000681967">
    <property type="component" value="Unassembled WGS sequence"/>
</dbReference>
<accession>A0A815MGY4</accession>
<sequence length="154" mass="17472">MQTLWQYHLVVSIFLAVHGNFETKDVRSISSGLSFGMCAGYCKQSINMTLDPLQIIALKEPNFEQKSYPPIQKAFPTTQNAWEDIVTTINLKIFQTLGDTVGCPDCADGGAEWIRLDWINGSKRVTFENGRAIKGLEELIEKLRQMRQQYIAQI</sequence>
<feature type="chain" id="PRO_5035687219" evidence="1">
    <location>
        <begin position="20"/>
        <end position="154"/>
    </location>
</feature>
<proteinExistence type="predicted"/>
<evidence type="ECO:0000313" key="4">
    <source>
        <dbReference type="Proteomes" id="UP000663855"/>
    </source>
</evidence>
<protein>
    <submittedName>
        <fullName evidence="2">Uncharacterized protein</fullName>
    </submittedName>
</protein>
<keyword evidence="1" id="KW-0732">Signal</keyword>
<evidence type="ECO:0000313" key="2">
    <source>
        <dbReference type="EMBL" id="CAF1422449.1"/>
    </source>
</evidence>
<dbReference type="Proteomes" id="UP000663855">
    <property type="component" value="Unassembled WGS sequence"/>
</dbReference>
<feature type="signal peptide" evidence="1">
    <location>
        <begin position="1"/>
        <end position="19"/>
    </location>
</feature>
<reference evidence="2" key="1">
    <citation type="submission" date="2021-02" db="EMBL/GenBank/DDBJ databases">
        <authorList>
            <person name="Nowell W R."/>
        </authorList>
    </citation>
    <scope>NUCLEOTIDE SEQUENCE</scope>
</reference>
<organism evidence="2 4">
    <name type="scientific">Rotaria magnacalcarata</name>
    <dbReference type="NCBI Taxonomy" id="392030"/>
    <lineage>
        <taxon>Eukaryota</taxon>
        <taxon>Metazoa</taxon>
        <taxon>Spiralia</taxon>
        <taxon>Gnathifera</taxon>
        <taxon>Rotifera</taxon>
        <taxon>Eurotatoria</taxon>
        <taxon>Bdelloidea</taxon>
        <taxon>Philodinida</taxon>
        <taxon>Philodinidae</taxon>
        <taxon>Rotaria</taxon>
    </lineage>
</organism>
<dbReference type="EMBL" id="CAJOBH010026687">
    <property type="protein sequence ID" value="CAF4253913.1"/>
    <property type="molecule type" value="Genomic_DNA"/>
</dbReference>
<gene>
    <name evidence="3" type="ORF">BYL167_LOCUS25666</name>
    <name evidence="2" type="ORF">CJN711_LOCUS23084</name>
</gene>
<name>A0A815MGY4_9BILA</name>
<dbReference type="AlphaFoldDB" id="A0A815MGY4"/>
<evidence type="ECO:0000313" key="3">
    <source>
        <dbReference type="EMBL" id="CAF4253913.1"/>
    </source>
</evidence>
<dbReference type="EMBL" id="CAJNOV010010806">
    <property type="protein sequence ID" value="CAF1422449.1"/>
    <property type="molecule type" value="Genomic_DNA"/>
</dbReference>
<evidence type="ECO:0000256" key="1">
    <source>
        <dbReference type="SAM" id="SignalP"/>
    </source>
</evidence>
<comment type="caution">
    <text evidence="2">The sequence shown here is derived from an EMBL/GenBank/DDBJ whole genome shotgun (WGS) entry which is preliminary data.</text>
</comment>